<reference evidence="3" key="1">
    <citation type="submission" date="2013-09" db="EMBL/GenBank/DDBJ databases">
        <title>Corchorus olitorius genome sequencing.</title>
        <authorList>
            <person name="Alam M."/>
            <person name="Haque M.S."/>
            <person name="Islam M.S."/>
            <person name="Emdad E.M."/>
            <person name="Islam M.M."/>
            <person name="Ahmed B."/>
            <person name="Halim A."/>
            <person name="Hossen Q.M.M."/>
            <person name="Hossain M.Z."/>
            <person name="Ahmed R."/>
            <person name="Khan M.M."/>
            <person name="Islam R."/>
            <person name="Rashid M.M."/>
            <person name="Khan S.A."/>
            <person name="Rahman M.S."/>
            <person name="Alam M."/>
            <person name="Yahiya A.S."/>
            <person name="Khan M.S."/>
            <person name="Azam M.S."/>
            <person name="Haque T."/>
            <person name="Lashkar M.Z.H."/>
            <person name="Akhand A.I."/>
            <person name="Morshed G."/>
            <person name="Roy S."/>
            <person name="Uddin K.S."/>
            <person name="Rabeya T."/>
            <person name="Hossain A.S."/>
            <person name="Chowdhury A."/>
            <person name="Snigdha A.R."/>
            <person name="Mortoza M.S."/>
            <person name="Matin S.A."/>
            <person name="Hoque S.M.E."/>
            <person name="Islam M.K."/>
            <person name="Roy D.K."/>
            <person name="Haider R."/>
            <person name="Moosa M.M."/>
            <person name="Elias S.M."/>
            <person name="Hasan A.M."/>
            <person name="Jahan S."/>
            <person name="Shafiuddin M."/>
            <person name="Mahmood N."/>
            <person name="Shommy N.S."/>
        </authorList>
    </citation>
    <scope>NUCLEOTIDE SEQUENCE [LARGE SCALE GENOMIC DNA]</scope>
    <source>
        <strain evidence="3">cv. O-4</strain>
    </source>
</reference>
<comment type="caution">
    <text evidence="2">The sequence shown here is derived from an EMBL/GenBank/DDBJ whole genome shotgun (WGS) entry which is preliminary data.</text>
</comment>
<accession>A0A1R3KTK0</accession>
<name>A0A1R3KTK0_9ROSI</name>
<dbReference type="STRING" id="93759.A0A1R3KTK0"/>
<keyword evidence="3" id="KW-1185">Reference proteome</keyword>
<dbReference type="AlphaFoldDB" id="A0A1R3KTK0"/>
<dbReference type="PANTHER" id="PTHR45786:SF74">
    <property type="entry name" value="ATP-DEPENDENT DNA HELICASE"/>
    <property type="match status" value="1"/>
</dbReference>
<evidence type="ECO:0000313" key="2">
    <source>
        <dbReference type="EMBL" id="OMP10359.1"/>
    </source>
</evidence>
<gene>
    <name evidence="2" type="ORF">COLO4_04570</name>
</gene>
<dbReference type="EMBL" id="AWUE01011880">
    <property type="protein sequence ID" value="OMP10359.1"/>
    <property type="molecule type" value="Genomic_DNA"/>
</dbReference>
<protein>
    <recommendedName>
        <fullName evidence="1">Helitron helicase-like domain-containing protein</fullName>
    </recommendedName>
</protein>
<organism evidence="2 3">
    <name type="scientific">Corchorus olitorius</name>
    <dbReference type="NCBI Taxonomy" id="93759"/>
    <lineage>
        <taxon>Eukaryota</taxon>
        <taxon>Viridiplantae</taxon>
        <taxon>Streptophyta</taxon>
        <taxon>Embryophyta</taxon>
        <taxon>Tracheophyta</taxon>
        <taxon>Spermatophyta</taxon>
        <taxon>Magnoliopsida</taxon>
        <taxon>eudicotyledons</taxon>
        <taxon>Gunneridae</taxon>
        <taxon>Pentapetalae</taxon>
        <taxon>rosids</taxon>
        <taxon>malvids</taxon>
        <taxon>Malvales</taxon>
        <taxon>Malvaceae</taxon>
        <taxon>Grewioideae</taxon>
        <taxon>Apeibeae</taxon>
        <taxon>Corchorus</taxon>
    </lineage>
</organism>
<dbReference type="OrthoDB" id="1900198at2759"/>
<dbReference type="Proteomes" id="UP000187203">
    <property type="component" value="Unassembled WGS sequence"/>
</dbReference>
<evidence type="ECO:0000313" key="3">
    <source>
        <dbReference type="Proteomes" id="UP000187203"/>
    </source>
</evidence>
<dbReference type="InterPro" id="IPR025476">
    <property type="entry name" value="Helitron_helicase-like"/>
</dbReference>
<dbReference type="Pfam" id="PF14214">
    <property type="entry name" value="Helitron_like_N"/>
    <property type="match status" value="1"/>
</dbReference>
<dbReference type="PANTHER" id="PTHR45786">
    <property type="entry name" value="DNA BINDING PROTEIN-LIKE"/>
    <property type="match status" value="1"/>
</dbReference>
<proteinExistence type="predicted"/>
<feature type="domain" description="Helitron helicase-like" evidence="1">
    <location>
        <begin position="218"/>
        <end position="320"/>
    </location>
</feature>
<sequence>MDSLLPLEGEQPRFAQLYMFDGDDELNHMLGIFEQGDSDNNLDKEIVEGLRNMLDSLNELVRSFRYARDMIQQHPKRQFRLNLIAAGEFDYQMYNPPTAMEIVALILDDIGHNYDGRDVIVQHRGHSFQRINDLHPLYMAMQYPLLFPYGQDAFHSNIPFSQSPVRELISKKCLTMRDYYAYQIQQRCVESNSLLRGGHLFQQFVVDVFATIEEVRTGVNLPASFVSGLRYLIQNYQDSLAICRSYGYPMLFITFTCNPRWPKIKDAQRMISGQKAHGRPDIVVRVFRLKLRMLMDDLTKKAVYTVEFQKRGLPHAHILLWLNYPEISSPSSFIDMCISAEIPNKDLNPIGYEAVWSHMFHGPCGLINPRASCMADGKCKKRYPKEFRSSTSVDEQGFPKYRRRENEITAVLNGVELDNRSVVPHNVDLCVKYQAHINVEYCCRTRAVKYLFKYLNKNSDRTNVVLESAGSDSLYEGILIYIYIYIYSS</sequence>
<evidence type="ECO:0000259" key="1">
    <source>
        <dbReference type="Pfam" id="PF14214"/>
    </source>
</evidence>